<dbReference type="RefSeq" id="YP_008004404.1">
    <property type="nucleotide sequence ID" value="NC_021248.1"/>
</dbReference>
<organismHost>
    <name type="scientific">Choristoneura fumiferana</name>
    <name type="common">Spruce budworm moth</name>
    <name type="synonym">Archips fumiferana</name>
    <dbReference type="NCBI Taxonomy" id="7141"/>
</organismHost>
<evidence type="ECO:0000256" key="1">
    <source>
        <dbReference type="SAM" id="Coils"/>
    </source>
</evidence>
<keyword evidence="4" id="KW-1185">Reference proteome</keyword>
<dbReference type="EMBL" id="HF679132">
    <property type="protein sequence ID" value="CCU55569.1"/>
    <property type="molecule type" value="Genomic_DNA"/>
</dbReference>
<dbReference type="KEGG" id="vg:15613325"/>
<dbReference type="GeneID" id="15613324"/>
<accession>A0A916NY62</accession>
<sequence>MSNSDSDSGEEIIIKPNERLDYIFSCIKKIENVNDNLREEINTIIKDSKDKKHEYHDLYSYFGECRKILEMLKNDLTHDGSKIIISKLIDSMIFLSYKADILYTKPCIGPYNA</sequence>
<feature type="coiled-coil region" evidence="1">
    <location>
        <begin position="27"/>
        <end position="54"/>
    </location>
</feature>
<proteinExistence type="predicted"/>
<protein>
    <submittedName>
        <fullName evidence="3">Uncharacterized protein</fullName>
    </submittedName>
</protein>
<keyword evidence="1" id="KW-0175">Coiled coil</keyword>
<dbReference type="KEGG" id="vg:15613324"/>
<dbReference type="RefSeq" id="YP_008004071.1">
    <property type="nucleotide sequence ID" value="NC_021248.1"/>
</dbReference>
<gene>
    <name evidence="2" type="ORF">CHBEV_001</name>
    <name evidence="3" type="ORF">CHBEV_334</name>
</gene>
<dbReference type="Proteomes" id="UP000792220">
    <property type="component" value="Genome"/>
</dbReference>
<reference evidence="3" key="1">
    <citation type="journal article" date="2013" name="J. Virol.">
        <title>New Insights into the Evolution of Entomopoxvirinae from the Complete Genome Sequences of Four Entomopoxviruses Infecting Adoxophyes honmai, Choristoneura biennis, Choristoneura rosaceana, and Mythimna separata.</title>
        <authorList>
            <person name="Theze J."/>
            <person name="Takatsuka J."/>
            <person name="Li Z."/>
            <person name="Gallais J."/>
            <person name="Doucet D."/>
            <person name="Arif B."/>
            <person name="Nakai M."/>
            <person name="Herniou E.A."/>
        </authorList>
    </citation>
    <scope>NUCLEOTIDE SEQUENCE</scope>
</reference>
<evidence type="ECO:0000313" key="3">
    <source>
        <dbReference type="EMBL" id="CCU55902.1"/>
    </source>
</evidence>
<organism evidence="3 4">
    <name type="scientific">Choristoneura biennis entomopoxvirus</name>
    <name type="common">CbEPV</name>
    <dbReference type="NCBI Taxonomy" id="10288"/>
    <lineage>
        <taxon>Viruses</taxon>
        <taxon>Varidnaviria</taxon>
        <taxon>Bamfordvirae</taxon>
        <taxon>Nucleocytoviricota</taxon>
        <taxon>Pokkesviricetes</taxon>
        <taxon>Chitovirales</taxon>
        <taxon>Poxviridae</taxon>
        <taxon>Entomopoxvirinae</taxon>
        <taxon>Betaentomopoxvirus</taxon>
        <taxon>Betaentomopoxvirus cbiennis</taxon>
    </lineage>
</organism>
<dbReference type="EMBL" id="HF679132">
    <property type="protein sequence ID" value="CCU55902.1"/>
    <property type="molecule type" value="Genomic_DNA"/>
</dbReference>
<name>A0A916NY62_CBEPV</name>
<evidence type="ECO:0000313" key="4">
    <source>
        <dbReference type="Proteomes" id="UP000792220"/>
    </source>
</evidence>
<dbReference type="GeneID" id="15613325"/>
<evidence type="ECO:0000313" key="2">
    <source>
        <dbReference type="EMBL" id="CCU55569.1"/>
    </source>
</evidence>